<evidence type="ECO:0000256" key="1">
    <source>
        <dbReference type="SAM" id="MobiDB-lite"/>
    </source>
</evidence>
<reference evidence="3" key="1">
    <citation type="submission" date="2019-04" db="EMBL/GenBank/DDBJ databases">
        <title>Sequencing of skin fungus with MAO and IRED activity.</title>
        <authorList>
            <person name="Marsaioli A.J."/>
            <person name="Bonatto J.M.C."/>
            <person name="Reis Junior O."/>
        </authorList>
    </citation>
    <scope>NUCLEOTIDE SEQUENCE</scope>
    <source>
        <strain evidence="3">30M1</strain>
    </source>
</reference>
<feature type="region of interest" description="Disordered" evidence="1">
    <location>
        <begin position="255"/>
        <end position="280"/>
    </location>
</feature>
<evidence type="ECO:0000313" key="3">
    <source>
        <dbReference type="EMBL" id="KAF3000927.1"/>
    </source>
</evidence>
<sequence length="280" mass="30218">MTSSATMSPASSDITSLYRKSLALIRRALEAILPVAGTPSNTGSSPGLAGNQNEKSDIKSASQGSMSEQSLHTRASQELGLIALALISWIVPVLLMLGAIVVISILYRKRYANGILAGAALTGGIYASIDSNPSTPFPLLSAVIVDYLMFHITYCYIITSTLRLSNLFAEFFVTATAVITVVTMTLLSFNLGLAKLWHDSTGLAGVWSFFPIHLATFFLSAMTTKATRKFLPMVTFVHRQDTQPILPLHNQDVSNAMSTSRDDTAAESHRRIMPESSSVQ</sequence>
<feature type="transmembrane region" description="Helical" evidence="2">
    <location>
        <begin position="111"/>
        <end position="129"/>
    </location>
</feature>
<dbReference type="EMBL" id="SWKU01000014">
    <property type="protein sequence ID" value="KAF3000927.1"/>
    <property type="molecule type" value="Genomic_DNA"/>
</dbReference>
<feature type="compositionally biased region" description="Basic and acidic residues" evidence="1">
    <location>
        <begin position="260"/>
        <end position="273"/>
    </location>
</feature>
<dbReference type="Proteomes" id="UP000801428">
    <property type="component" value="Unassembled WGS sequence"/>
</dbReference>
<keyword evidence="2" id="KW-1133">Transmembrane helix</keyword>
<dbReference type="AlphaFoldDB" id="A0A9P4TD59"/>
<comment type="caution">
    <text evidence="3">The sequence shown here is derived from an EMBL/GenBank/DDBJ whole genome shotgun (WGS) entry which is preliminary data.</text>
</comment>
<feature type="transmembrane region" description="Helical" evidence="2">
    <location>
        <begin position="204"/>
        <end position="223"/>
    </location>
</feature>
<feature type="transmembrane region" description="Helical" evidence="2">
    <location>
        <begin position="135"/>
        <end position="159"/>
    </location>
</feature>
<gene>
    <name evidence="3" type="ORF">E8E13_008653</name>
</gene>
<keyword evidence="2" id="KW-0812">Transmembrane</keyword>
<evidence type="ECO:0000313" key="4">
    <source>
        <dbReference type="Proteomes" id="UP000801428"/>
    </source>
</evidence>
<evidence type="ECO:0000256" key="2">
    <source>
        <dbReference type="SAM" id="Phobius"/>
    </source>
</evidence>
<keyword evidence="2" id="KW-0472">Membrane</keyword>
<name>A0A9P4TD59_CURKU</name>
<feature type="region of interest" description="Disordered" evidence="1">
    <location>
        <begin position="40"/>
        <end position="64"/>
    </location>
</feature>
<dbReference type="OrthoDB" id="10575841at2759"/>
<protein>
    <submittedName>
        <fullName evidence="3">Uncharacterized protein</fullName>
    </submittedName>
</protein>
<accession>A0A9P4TD59</accession>
<feature type="transmembrane region" description="Helical" evidence="2">
    <location>
        <begin position="171"/>
        <end position="192"/>
    </location>
</feature>
<organism evidence="3 4">
    <name type="scientific">Curvularia kusanoi</name>
    <name type="common">Cochliobolus kusanoi</name>
    <dbReference type="NCBI Taxonomy" id="90978"/>
    <lineage>
        <taxon>Eukaryota</taxon>
        <taxon>Fungi</taxon>
        <taxon>Dikarya</taxon>
        <taxon>Ascomycota</taxon>
        <taxon>Pezizomycotina</taxon>
        <taxon>Dothideomycetes</taxon>
        <taxon>Pleosporomycetidae</taxon>
        <taxon>Pleosporales</taxon>
        <taxon>Pleosporineae</taxon>
        <taxon>Pleosporaceae</taxon>
        <taxon>Curvularia</taxon>
    </lineage>
</organism>
<keyword evidence="4" id="KW-1185">Reference proteome</keyword>
<feature type="transmembrane region" description="Helical" evidence="2">
    <location>
        <begin position="79"/>
        <end position="104"/>
    </location>
</feature>
<proteinExistence type="predicted"/>